<feature type="chain" id="PRO_5035488705" description="S-protein homolog" evidence="6">
    <location>
        <begin position="26"/>
        <end position="133"/>
    </location>
</feature>
<keyword evidence="8" id="KW-1185">Reference proteome</keyword>
<evidence type="ECO:0000256" key="4">
    <source>
        <dbReference type="ARBA" id="ARBA00022525"/>
    </source>
</evidence>
<evidence type="ECO:0000313" key="7">
    <source>
        <dbReference type="EMBL" id="KAF3457607.1"/>
    </source>
</evidence>
<dbReference type="PANTHER" id="PTHR31232:SF18">
    <property type="entry name" value="S-PROTEIN HOMOLOG"/>
    <property type="match status" value="1"/>
</dbReference>
<dbReference type="AlphaFoldDB" id="A0A8K0HR59"/>
<gene>
    <name evidence="7" type="ORF">FNV43_RR02265</name>
</gene>
<evidence type="ECO:0000256" key="3">
    <source>
        <dbReference type="ARBA" id="ARBA00022471"/>
    </source>
</evidence>
<dbReference type="Pfam" id="PF05938">
    <property type="entry name" value="Self-incomp_S1"/>
    <property type="match status" value="1"/>
</dbReference>
<name>A0A8K0HR59_9ROSA</name>
<dbReference type="InterPro" id="IPR010264">
    <property type="entry name" value="Self-incomp_S1"/>
</dbReference>
<comment type="similarity">
    <text evidence="2 6">Belongs to the plant self-incompatibility (S1) protein family.</text>
</comment>
<dbReference type="OrthoDB" id="1141152at2759"/>
<evidence type="ECO:0000256" key="6">
    <source>
        <dbReference type="RuleBase" id="RU367044"/>
    </source>
</evidence>
<reference evidence="7" key="1">
    <citation type="submission" date="2020-03" db="EMBL/GenBank/DDBJ databases">
        <title>A high-quality chromosome-level genome assembly of a woody plant with both climbing and erect habits, Rhamnella rubrinervis.</title>
        <authorList>
            <person name="Lu Z."/>
            <person name="Yang Y."/>
            <person name="Zhu X."/>
            <person name="Sun Y."/>
        </authorList>
    </citation>
    <scope>NUCLEOTIDE SEQUENCE</scope>
    <source>
        <strain evidence="7">BYM</strain>
        <tissue evidence="7">Leaf</tissue>
    </source>
</reference>
<evidence type="ECO:0000313" key="8">
    <source>
        <dbReference type="Proteomes" id="UP000796880"/>
    </source>
</evidence>
<keyword evidence="5 6" id="KW-0732">Signal</keyword>
<keyword evidence="3 6" id="KW-0713">Self-incompatibility</keyword>
<dbReference type="PANTHER" id="PTHR31232">
    <property type="match status" value="1"/>
</dbReference>
<keyword evidence="4 6" id="KW-0964">Secreted</keyword>
<evidence type="ECO:0000256" key="5">
    <source>
        <dbReference type="ARBA" id="ARBA00022729"/>
    </source>
</evidence>
<organism evidence="7 8">
    <name type="scientific">Rhamnella rubrinervis</name>
    <dbReference type="NCBI Taxonomy" id="2594499"/>
    <lineage>
        <taxon>Eukaryota</taxon>
        <taxon>Viridiplantae</taxon>
        <taxon>Streptophyta</taxon>
        <taxon>Embryophyta</taxon>
        <taxon>Tracheophyta</taxon>
        <taxon>Spermatophyta</taxon>
        <taxon>Magnoliopsida</taxon>
        <taxon>eudicotyledons</taxon>
        <taxon>Gunneridae</taxon>
        <taxon>Pentapetalae</taxon>
        <taxon>rosids</taxon>
        <taxon>fabids</taxon>
        <taxon>Rosales</taxon>
        <taxon>Rhamnaceae</taxon>
        <taxon>rhamnoid group</taxon>
        <taxon>Rhamneae</taxon>
        <taxon>Rhamnella</taxon>
    </lineage>
</organism>
<dbReference type="GO" id="GO:0005576">
    <property type="term" value="C:extracellular region"/>
    <property type="evidence" value="ECO:0007669"/>
    <property type="project" value="UniProtKB-SubCell"/>
</dbReference>
<comment type="caution">
    <text evidence="7">The sequence shown here is derived from an EMBL/GenBank/DDBJ whole genome shotgun (WGS) entry which is preliminary data.</text>
</comment>
<feature type="signal peptide" evidence="6">
    <location>
        <begin position="1"/>
        <end position="25"/>
    </location>
</feature>
<accession>A0A8K0HR59</accession>
<dbReference type="EMBL" id="VOIH02000001">
    <property type="protein sequence ID" value="KAF3457607.1"/>
    <property type="molecule type" value="Genomic_DNA"/>
</dbReference>
<evidence type="ECO:0000256" key="1">
    <source>
        <dbReference type="ARBA" id="ARBA00004613"/>
    </source>
</evidence>
<dbReference type="Proteomes" id="UP000796880">
    <property type="component" value="Unassembled WGS sequence"/>
</dbReference>
<evidence type="ECO:0000256" key="2">
    <source>
        <dbReference type="ARBA" id="ARBA00005581"/>
    </source>
</evidence>
<proteinExistence type="inferred from homology"/>
<comment type="subcellular location">
    <subcellularLocation>
        <location evidence="1 6">Secreted</location>
    </subcellularLocation>
</comment>
<dbReference type="GO" id="GO:0060320">
    <property type="term" value="P:rejection of self pollen"/>
    <property type="evidence" value="ECO:0007669"/>
    <property type="project" value="UniProtKB-KW"/>
</dbReference>
<protein>
    <recommendedName>
        <fullName evidence="6">S-protein homolog</fullName>
    </recommendedName>
</protein>
<sequence length="133" mass="15475">MDNSPANFAVVFMAILSILSSPVVAKNKVVVRNKVHSVVKVHCQSADNDLGVHYLGYGEAVSWSFNINIWDTTLFFCDIVWGRLAKAHIDVFTAENRFNCRNVECNWLILPKGFYLYDFESHKYHFKYVWHRE</sequence>